<sequence>MSSSAPVSKLLLIMCDIALCLHGYRIPPPFGRFLLIWIPLRRIHGPSFLARRPFITRRCFMNPKVVLNPKVSFGPEDFVGIQSFSFRSLDRIWTKRFCGNPEVPSAPEVVLRNLKSNKDSEVVWEPEGSFRPRGLI</sequence>
<evidence type="ECO:0000313" key="3">
    <source>
        <dbReference type="Proteomes" id="UP000712281"/>
    </source>
</evidence>
<accession>A0A8S9H7G7</accession>
<comment type="caution">
    <text evidence="2">The sequence shown here is derived from an EMBL/GenBank/DDBJ whole genome shotgun (WGS) entry which is preliminary data.</text>
</comment>
<name>A0A8S9H7G7_BRACR</name>
<keyword evidence="1" id="KW-0732">Signal</keyword>
<dbReference type="Proteomes" id="UP000712281">
    <property type="component" value="Unassembled WGS sequence"/>
</dbReference>
<protein>
    <submittedName>
        <fullName evidence="2">Uncharacterized protein</fullName>
    </submittedName>
</protein>
<gene>
    <name evidence="2" type="ORF">F2Q68_00033895</name>
</gene>
<evidence type="ECO:0000256" key="1">
    <source>
        <dbReference type="SAM" id="SignalP"/>
    </source>
</evidence>
<evidence type="ECO:0000313" key="2">
    <source>
        <dbReference type="EMBL" id="KAF2551938.1"/>
    </source>
</evidence>
<reference evidence="2" key="1">
    <citation type="submission" date="2019-12" db="EMBL/GenBank/DDBJ databases">
        <title>Genome sequencing and annotation of Brassica cretica.</title>
        <authorList>
            <person name="Studholme D.J."/>
            <person name="Sarris P.F."/>
        </authorList>
    </citation>
    <scope>NUCLEOTIDE SEQUENCE</scope>
    <source>
        <strain evidence="2">PFS-001/15</strain>
        <tissue evidence="2">Leaf</tissue>
    </source>
</reference>
<dbReference type="AlphaFoldDB" id="A0A8S9H7G7"/>
<feature type="chain" id="PRO_5035716244" evidence="1">
    <location>
        <begin position="21"/>
        <end position="136"/>
    </location>
</feature>
<dbReference type="EMBL" id="QGKW02001988">
    <property type="protein sequence ID" value="KAF2551938.1"/>
    <property type="molecule type" value="Genomic_DNA"/>
</dbReference>
<feature type="signal peptide" evidence="1">
    <location>
        <begin position="1"/>
        <end position="20"/>
    </location>
</feature>
<organism evidence="2 3">
    <name type="scientific">Brassica cretica</name>
    <name type="common">Mustard</name>
    <dbReference type="NCBI Taxonomy" id="69181"/>
    <lineage>
        <taxon>Eukaryota</taxon>
        <taxon>Viridiplantae</taxon>
        <taxon>Streptophyta</taxon>
        <taxon>Embryophyta</taxon>
        <taxon>Tracheophyta</taxon>
        <taxon>Spermatophyta</taxon>
        <taxon>Magnoliopsida</taxon>
        <taxon>eudicotyledons</taxon>
        <taxon>Gunneridae</taxon>
        <taxon>Pentapetalae</taxon>
        <taxon>rosids</taxon>
        <taxon>malvids</taxon>
        <taxon>Brassicales</taxon>
        <taxon>Brassicaceae</taxon>
        <taxon>Brassiceae</taxon>
        <taxon>Brassica</taxon>
    </lineage>
</organism>
<proteinExistence type="predicted"/>